<accession>I6WHV0</accession>
<protein>
    <submittedName>
        <fullName evidence="1">Uncharacterized protein</fullName>
    </submittedName>
</protein>
<proteinExistence type="predicted"/>
<sequence>MVAMPNQMRIMNSSTEERNIMSFKTRVQIWRVSRVIVMFTYNLSVAISRSF</sequence>
<dbReference type="Proteomes" id="UP000009015">
    <property type="component" value="Segment"/>
</dbReference>
<evidence type="ECO:0000313" key="1">
    <source>
        <dbReference type="EMBL" id="AFN37438.1"/>
    </source>
</evidence>
<organism evidence="1 2">
    <name type="scientific">Vibrio phage phi-pp2</name>
    <dbReference type="NCBI Taxonomy" id="1204514"/>
    <lineage>
        <taxon>Viruses</taxon>
        <taxon>Duplodnaviria</taxon>
        <taxon>Heunggongvirae</taxon>
        <taxon>Uroviricota</taxon>
        <taxon>Caudoviricetes</taxon>
        <taxon>Pantevenvirales</taxon>
        <taxon>Straboviridae</taxon>
        <taxon>Schizotequatrovirus</taxon>
        <taxon>Schizotequatrovirus KVP40</taxon>
    </lineage>
</organism>
<evidence type="ECO:0000313" key="2">
    <source>
        <dbReference type="Proteomes" id="UP000009015"/>
    </source>
</evidence>
<name>I6WHV0_9CAUD</name>
<reference evidence="1 2" key="1">
    <citation type="journal article" date="2012" name="BMC Genomics">
        <title>Genome-wide characterization of vibrio phage phipp2 with unique arrangements of the mob-like genes.</title>
        <authorList>
            <person name="Lin Y.R."/>
            <person name="Lin C.S."/>
        </authorList>
    </citation>
    <scope>NUCLEOTIDE SEQUENCE [LARGE SCALE GENOMIC DNA]</scope>
</reference>
<dbReference type="EMBL" id="JN849462">
    <property type="protein sequence ID" value="AFN37438.1"/>
    <property type="molecule type" value="Genomic_DNA"/>
</dbReference>
<gene>
    <name evidence="1" type="ORF">pp2_205</name>
</gene>